<comment type="caution">
    <text evidence="2">The sequence shown here is derived from an EMBL/GenBank/DDBJ whole genome shotgun (WGS) entry which is preliminary data.</text>
</comment>
<dbReference type="EMBL" id="JAATEM010000047">
    <property type="protein sequence ID" value="NJP53791.1"/>
    <property type="molecule type" value="Genomic_DNA"/>
</dbReference>
<protein>
    <submittedName>
        <fullName evidence="2">Tetratricopeptide repeat protein</fullName>
    </submittedName>
</protein>
<dbReference type="Gene3D" id="1.25.40.10">
    <property type="entry name" value="Tetratricopeptide repeat domain"/>
    <property type="match status" value="1"/>
</dbReference>
<evidence type="ECO:0000256" key="1">
    <source>
        <dbReference type="PROSITE-ProRule" id="PRU00339"/>
    </source>
</evidence>
<dbReference type="SUPFAM" id="SSF48452">
    <property type="entry name" value="TPR-like"/>
    <property type="match status" value="1"/>
</dbReference>
<feature type="repeat" description="TPR" evidence="1">
    <location>
        <begin position="304"/>
        <end position="337"/>
    </location>
</feature>
<dbReference type="InterPro" id="IPR019734">
    <property type="entry name" value="TPR_rpt"/>
</dbReference>
<keyword evidence="1" id="KW-0802">TPR repeat</keyword>
<reference evidence="2 3" key="1">
    <citation type="submission" date="2020-03" db="EMBL/GenBank/DDBJ databases">
        <title>WGS of actinomycetes isolated from Thailand.</title>
        <authorList>
            <person name="Thawai C."/>
        </authorList>
    </citation>
    <scope>NUCLEOTIDE SEQUENCE [LARGE SCALE GENOMIC DNA]</scope>
    <source>
        <strain evidence="2 3">SBST2-5</strain>
    </source>
</reference>
<evidence type="ECO:0000313" key="3">
    <source>
        <dbReference type="Proteomes" id="UP000730591"/>
    </source>
</evidence>
<dbReference type="InterPro" id="IPR011990">
    <property type="entry name" value="TPR-like_helical_dom_sf"/>
</dbReference>
<sequence length="412" mass="46647">MPELVFRRNSFQETLIRLEYTSAPDRPVDLFSRACVEHYRELRTDRYGYSFTQVFEPGVLREAALLDGRRYEPLADLRDQPGPAVVRLAELADNAPDLSVIGLVNVASALITISRFDPASRLLRLAEARAVTPRDRLETAMLDFMVANRRDDGAGSPGAFSRMREAIETGTVPRERVIDVCAQAVVWYLKRKELSEADFRWYVRTGCALTKEPEHIDPTTISAWNRALAMIPAGKGQALSTRRYMERTREAAQEAISRRSRPYELNFLKTYYESTLKEHLYVTRDFDKARDAGESLIALDSAWSPSYAELAEVHQRAGDKRRAAELYEEAAAMGPPYVGHHLLRATRCWEELGEYERAVDHYLTLCRLAPGNEPLLRSGFRAAQNASSPARDRFEQMLAQTAGLTGTGERRP</sequence>
<proteinExistence type="predicted"/>
<name>A0ABX1AJR6_9ACTN</name>
<accession>A0ABX1AJR6</accession>
<dbReference type="RefSeq" id="WP_167998615.1">
    <property type="nucleotide sequence ID" value="NZ_JAATEM010000047.1"/>
</dbReference>
<gene>
    <name evidence="2" type="ORF">HCJ93_27920</name>
</gene>
<dbReference type="Proteomes" id="UP000730591">
    <property type="component" value="Unassembled WGS sequence"/>
</dbReference>
<evidence type="ECO:0000313" key="2">
    <source>
        <dbReference type="EMBL" id="NJP53791.1"/>
    </source>
</evidence>
<organism evidence="2 3">
    <name type="scientific">Streptomyces composti</name>
    <dbReference type="NCBI Taxonomy" id="2720025"/>
    <lineage>
        <taxon>Bacteria</taxon>
        <taxon>Bacillati</taxon>
        <taxon>Actinomycetota</taxon>
        <taxon>Actinomycetes</taxon>
        <taxon>Kitasatosporales</taxon>
        <taxon>Streptomycetaceae</taxon>
        <taxon>Streptomyces</taxon>
    </lineage>
</organism>
<dbReference type="PROSITE" id="PS50005">
    <property type="entry name" value="TPR"/>
    <property type="match status" value="1"/>
</dbReference>
<keyword evidence="3" id="KW-1185">Reference proteome</keyword>